<dbReference type="OrthoDB" id="6780533at2"/>
<evidence type="ECO:0000256" key="2">
    <source>
        <dbReference type="ARBA" id="ARBA00035010"/>
    </source>
</evidence>
<dbReference type="InterPro" id="IPR010567">
    <property type="entry name" value="OrfX2/OrfX3/P47"/>
</dbReference>
<protein>
    <recommendedName>
        <fullName evidence="3">Protein OrfX2/OrfX3/P47 domain-containing protein</fullName>
    </recommendedName>
</protein>
<proteinExistence type="inferred from homology"/>
<keyword evidence="1" id="KW-0843">Virulence</keyword>
<evidence type="ECO:0000313" key="4">
    <source>
        <dbReference type="EMBL" id="OZI53838.1"/>
    </source>
</evidence>
<dbReference type="AlphaFoldDB" id="A0A261TVX5"/>
<sequence>MITFVTAPHQRGLQRSWHTSMSSLLQAPRRGVPTLGWDLVYAVEISHLNARIAAGQPAPRQFSSAYGEEISVEGTLGAWQIVPGGGADRIFLQIPILHASMRHADRIQTFYGSVTVSVSLAYVAEAEGHTLRIRSDRDDDKAAFHIECTDLGALCGLMGRSMVESSLHDWIATHAGAFRHALATIALDPPRTDAPHAWLKPTTISYAYADRPARGDGVLAILAMTNGRPGGHLKQQVMASVIADKQPAAMLISPHLLLDRLILPALALAYPGTQREDFEFVGDFPMLQLKAPRPLGVDQDDGLPAAPTLHSLTLSFTGNQFVCESETSLSDGVVTEHRRVLSRQVLRMQTDAEGRRRIAFVQEGEAEVHPWSTMHADAPSRTSPPPAWQPAMAGVVSLLVNGPVMLGGLALAALTGGLPPHADAEPADPSCGGPWGLPAEPLACDASRPFAWDGSASFALKSVDLAESLRFSGTPWPQA</sequence>
<comment type="similarity">
    <text evidence="2">Belongs to the TULIP P47 family.</text>
</comment>
<dbReference type="Pfam" id="PF06597">
    <property type="entry name" value="Clostridium_P47"/>
    <property type="match status" value="1"/>
</dbReference>
<dbReference type="Proteomes" id="UP000216913">
    <property type="component" value="Unassembled WGS sequence"/>
</dbReference>
<feature type="domain" description="Protein OrfX2/OrfX3/P47" evidence="3">
    <location>
        <begin position="34"/>
        <end position="373"/>
    </location>
</feature>
<name>A0A261TVX5_9BORD</name>
<keyword evidence="5" id="KW-1185">Reference proteome</keyword>
<dbReference type="EMBL" id="NEVP01000004">
    <property type="protein sequence ID" value="OZI53838.1"/>
    <property type="molecule type" value="Genomic_DNA"/>
</dbReference>
<evidence type="ECO:0000256" key="1">
    <source>
        <dbReference type="ARBA" id="ARBA00023026"/>
    </source>
</evidence>
<evidence type="ECO:0000259" key="3">
    <source>
        <dbReference type="Pfam" id="PF06597"/>
    </source>
</evidence>
<reference evidence="4 5" key="1">
    <citation type="submission" date="2017-05" db="EMBL/GenBank/DDBJ databases">
        <title>Complete and WGS of Bordetella genogroups.</title>
        <authorList>
            <person name="Spilker T."/>
            <person name="LiPuma J."/>
        </authorList>
    </citation>
    <scope>NUCLEOTIDE SEQUENCE [LARGE SCALE GENOMIC DNA]</scope>
    <source>
        <strain evidence="4 5">AU10456</strain>
    </source>
</reference>
<gene>
    <name evidence="4" type="ORF">CAL25_07750</name>
</gene>
<organism evidence="4 5">
    <name type="scientific">Bordetella genomosp. 5</name>
    <dbReference type="NCBI Taxonomy" id="1395608"/>
    <lineage>
        <taxon>Bacteria</taxon>
        <taxon>Pseudomonadati</taxon>
        <taxon>Pseudomonadota</taxon>
        <taxon>Betaproteobacteria</taxon>
        <taxon>Burkholderiales</taxon>
        <taxon>Alcaligenaceae</taxon>
        <taxon>Bordetella</taxon>
    </lineage>
</organism>
<comment type="caution">
    <text evidence="4">The sequence shown here is derived from an EMBL/GenBank/DDBJ whole genome shotgun (WGS) entry which is preliminary data.</text>
</comment>
<evidence type="ECO:0000313" key="5">
    <source>
        <dbReference type="Proteomes" id="UP000216913"/>
    </source>
</evidence>
<accession>A0A261TVX5</accession>